<dbReference type="SUPFAM" id="SSF56801">
    <property type="entry name" value="Acetyl-CoA synthetase-like"/>
    <property type="match status" value="1"/>
</dbReference>
<dbReference type="GO" id="GO:0016874">
    <property type="term" value="F:ligase activity"/>
    <property type="evidence" value="ECO:0007669"/>
    <property type="project" value="UniProtKB-KW"/>
</dbReference>
<keyword evidence="3" id="KW-1185">Reference proteome</keyword>
<dbReference type="RefSeq" id="XP_012936631.2">
    <property type="nucleotide sequence ID" value="XM_013081177.2"/>
</dbReference>
<dbReference type="PANTHER" id="PTHR42814">
    <property type="entry name" value="AMP-BINDING DOMAIN-CONTAINING PROTEIN"/>
    <property type="match status" value="1"/>
</dbReference>
<evidence type="ECO:0000313" key="4">
    <source>
        <dbReference type="RefSeq" id="XP_012936631.2"/>
    </source>
</evidence>
<dbReference type="InterPro" id="IPR045851">
    <property type="entry name" value="AMP-bd_C_sf"/>
</dbReference>
<dbReference type="Pfam" id="PF13193">
    <property type="entry name" value="AMP-binding_C"/>
    <property type="match status" value="1"/>
</dbReference>
<dbReference type="Gene3D" id="3.30.300.30">
    <property type="match status" value="1"/>
</dbReference>
<dbReference type="InterPro" id="IPR020845">
    <property type="entry name" value="AMP-binding_CS"/>
</dbReference>
<dbReference type="Gene3D" id="3.40.50.12780">
    <property type="entry name" value="N-terminal domain of ligase-like"/>
    <property type="match status" value="1"/>
</dbReference>
<dbReference type="InterPro" id="IPR042099">
    <property type="entry name" value="ANL_N_sf"/>
</dbReference>
<evidence type="ECO:0000259" key="2">
    <source>
        <dbReference type="Pfam" id="PF13193"/>
    </source>
</evidence>
<name>A0ABM0ZXP6_APLCA</name>
<dbReference type="PANTHER" id="PTHR42814:SF3">
    <property type="entry name" value="BETA-N-ACETYLHEXOSAMINIDASE"/>
    <property type="match status" value="1"/>
</dbReference>
<evidence type="ECO:0000259" key="1">
    <source>
        <dbReference type="Pfam" id="PF00501"/>
    </source>
</evidence>
<protein>
    <submittedName>
        <fullName evidence="4">2,3-dihydroxybenzoate-AMP ligase</fullName>
    </submittedName>
</protein>
<proteinExistence type="predicted"/>
<accession>A0ABM0ZXP6</accession>
<gene>
    <name evidence="4" type="primary">LOC101860087</name>
</gene>
<dbReference type="PROSITE" id="PS00455">
    <property type="entry name" value="AMP_BINDING"/>
    <property type="match status" value="1"/>
</dbReference>
<dbReference type="Pfam" id="PF00501">
    <property type="entry name" value="AMP-binding"/>
    <property type="match status" value="1"/>
</dbReference>
<keyword evidence="4" id="KW-0436">Ligase</keyword>
<organism evidence="3 4">
    <name type="scientific">Aplysia californica</name>
    <name type="common">California sea hare</name>
    <dbReference type="NCBI Taxonomy" id="6500"/>
    <lineage>
        <taxon>Eukaryota</taxon>
        <taxon>Metazoa</taxon>
        <taxon>Spiralia</taxon>
        <taxon>Lophotrochozoa</taxon>
        <taxon>Mollusca</taxon>
        <taxon>Gastropoda</taxon>
        <taxon>Heterobranchia</taxon>
        <taxon>Euthyneura</taxon>
        <taxon>Tectipleura</taxon>
        <taxon>Aplysiida</taxon>
        <taxon>Aplysioidea</taxon>
        <taxon>Aplysiidae</taxon>
        <taxon>Aplysia</taxon>
    </lineage>
</organism>
<reference evidence="4" key="1">
    <citation type="submission" date="2025-08" db="UniProtKB">
        <authorList>
            <consortium name="RefSeq"/>
        </authorList>
    </citation>
    <scope>IDENTIFICATION</scope>
</reference>
<dbReference type="CDD" id="cd04433">
    <property type="entry name" value="AFD_class_I"/>
    <property type="match status" value="1"/>
</dbReference>
<sequence length="479" mass="52462">MMAGCVVLNVQVLEKDGADLYHIARQADCKAIVFPDIPGNSAHRLLAPQCRGPHTAHSQPHDLALPQCPSLQKAILIGRGTSGKQSEVGNDVREGSFLESLLLQNEEEAVFVEHGDCEDCVYIFTTSGTTGYSKLVPRTHAEVLRASRAYEPTKDLLSYIDRPLGWAGGFPYDFFGFCTPRVVQDAFFGQQAVLSADVWAVLERESCDAAALLPLTLLEIVDHFKGGNPPRRRLKCIITAGQPMKKGVAAAAGLLTDAILIAYASTETLTASVAYITHPSQYHDYMAGRPVSGVEVRVVDEQMRELEAGTEGFLLIRSPQTCKSYYKLSPPSPAFTPDGWYVSKDRGKLDKDGVLWVYCRSGDVTSRGSILVYHSWPEKIISKCPDVADVTMVNLKTEHGDERLVACVMPVKGSSLTESALNEFYQNCFMNADLGGEFYPTVDHVMFCDVFPVTANGKVDKRQLAQDALGRFPIPSSTN</sequence>
<dbReference type="Proteomes" id="UP000694888">
    <property type="component" value="Unplaced"/>
</dbReference>
<dbReference type="InterPro" id="IPR000873">
    <property type="entry name" value="AMP-dep_synth/lig_dom"/>
</dbReference>
<feature type="domain" description="AMP-dependent synthetase/ligase" evidence="1">
    <location>
        <begin position="2"/>
        <end position="326"/>
    </location>
</feature>
<dbReference type="GeneID" id="101860087"/>
<feature type="domain" description="AMP-binding enzyme C-terminal" evidence="2">
    <location>
        <begin position="378"/>
        <end position="458"/>
    </location>
</feature>
<dbReference type="InterPro" id="IPR025110">
    <property type="entry name" value="AMP-bd_C"/>
</dbReference>
<evidence type="ECO:0000313" key="3">
    <source>
        <dbReference type="Proteomes" id="UP000694888"/>
    </source>
</evidence>